<name>W2PI39_PHYN3</name>
<dbReference type="RefSeq" id="XP_008914009.1">
    <property type="nucleotide sequence ID" value="XM_008915761.1"/>
</dbReference>
<reference evidence="1 2" key="2">
    <citation type="submission" date="2013-11" db="EMBL/GenBank/DDBJ databases">
        <title>The Genome Sequence of Phytophthora parasitica INRA-310.</title>
        <authorList>
            <consortium name="The Broad Institute Genomics Platform"/>
            <person name="Russ C."/>
            <person name="Tyler B."/>
            <person name="Panabieres F."/>
            <person name="Shan W."/>
            <person name="Tripathy S."/>
            <person name="Grunwald N."/>
            <person name="Machado M."/>
            <person name="Johnson C.S."/>
            <person name="Arredondo F."/>
            <person name="Hong C."/>
            <person name="Coffey M."/>
            <person name="Young S.K."/>
            <person name="Zeng Q."/>
            <person name="Gargeya S."/>
            <person name="Fitzgerald M."/>
            <person name="Abouelleil A."/>
            <person name="Alvarado L."/>
            <person name="Chapman S.B."/>
            <person name="Gainer-Dewar J."/>
            <person name="Goldberg J."/>
            <person name="Griggs A."/>
            <person name="Gujja S."/>
            <person name="Hansen M."/>
            <person name="Howarth C."/>
            <person name="Imamovic A."/>
            <person name="Ireland A."/>
            <person name="Larimer J."/>
            <person name="McCowan C."/>
            <person name="Murphy C."/>
            <person name="Pearson M."/>
            <person name="Poon T.W."/>
            <person name="Priest M."/>
            <person name="Roberts A."/>
            <person name="Saif S."/>
            <person name="Shea T."/>
            <person name="Sykes S."/>
            <person name="Wortman J."/>
            <person name="Nusbaum C."/>
            <person name="Birren B."/>
        </authorList>
    </citation>
    <scope>NUCLEOTIDE SEQUENCE [LARGE SCALE GENOMIC DNA]</scope>
    <source>
        <strain evidence="1 2">INRA-310</strain>
    </source>
</reference>
<evidence type="ECO:0000313" key="1">
    <source>
        <dbReference type="EMBL" id="ETN00688.1"/>
    </source>
</evidence>
<dbReference type="VEuPathDB" id="FungiDB:PPTG_17888"/>
<dbReference type="Proteomes" id="UP000018817">
    <property type="component" value="Unassembled WGS sequence"/>
</dbReference>
<sequence length="45" mass="5196">MENMNRSMTSTAQLVSLRSIHMAILRKQSIRFLCLVSILEDMILT</sequence>
<proteinExistence type="predicted"/>
<accession>W2PI39</accession>
<dbReference type="AlphaFoldDB" id="W2PI39"/>
<reference evidence="2" key="1">
    <citation type="submission" date="2011-12" db="EMBL/GenBank/DDBJ databases">
        <authorList>
            <consortium name="The Broad Institute Genome Sequencing Platform"/>
            <person name="Russ C."/>
            <person name="Tyler B."/>
            <person name="Panabieres F."/>
            <person name="Shan W."/>
            <person name="Tripathy S."/>
            <person name="Grunwald N."/>
            <person name="Machado M."/>
            <person name="Young S.K."/>
            <person name="Zeng Q."/>
            <person name="Gargeya S."/>
            <person name="Fitzgerald M."/>
            <person name="Haas B."/>
            <person name="Abouelleil A."/>
            <person name="Alvarado L."/>
            <person name="Arachchi H.M."/>
            <person name="Berlin A."/>
            <person name="Chapman S.B."/>
            <person name="Gearin G."/>
            <person name="Goldberg J."/>
            <person name="Griggs A."/>
            <person name="Gujja S."/>
            <person name="Hansen M."/>
            <person name="Heiman D."/>
            <person name="Howarth C."/>
            <person name="Larimer J."/>
            <person name="Lui A."/>
            <person name="MacDonald P.J.P."/>
            <person name="McCowen C."/>
            <person name="Montmayeur A."/>
            <person name="Murphy C."/>
            <person name="Neiman D."/>
            <person name="Pearson M."/>
            <person name="Priest M."/>
            <person name="Roberts A."/>
            <person name="Saif S."/>
            <person name="Shea T."/>
            <person name="Sisk P."/>
            <person name="Stolte C."/>
            <person name="Sykes S."/>
            <person name="Wortman J."/>
            <person name="Nusbaum C."/>
            <person name="Birren B."/>
        </authorList>
    </citation>
    <scope>NUCLEOTIDE SEQUENCE [LARGE SCALE GENOMIC DNA]</scope>
    <source>
        <strain evidence="2">INRA-310</strain>
    </source>
</reference>
<protein>
    <submittedName>
        <fullName evidence="1">Uncharacterized protein</fullName>
    </submittedName>
</protein>
<dbReference type="GeneID" id="20186828"/>
<evidence type="ECO:0000313" key="2">
    <source>
        <dbReference type="Proteomes" id="UP000018817"/>
    </source>
</evidence>
<dbReference type="EMBL" id="KI669635">
    <property type="protein sequence ID" value="ETN00688.1"/>
    <property type="molecule type" value="Genomic_DNA"/>
</dbReference>
<organism evidence="1 2">
    <name type="scientific">Phytophthora nicotianae (strain INRA-310)</name>
    <name type="common">Phytophthora parasitica</name>
    <dbReference type="NCBI Taxonomy" id="761204"/>
    <lineage>
        <taxon>Eukaryota</taxon>
        <taxon>Sar</taxon>
        <taxon>Stramenopiles</taxon>
        <taxon>Oomycota</taxon>
        <taxon>Peronosporomycetes</taxon>
        <taxon>Peronosporales</taxon>
        <taxon>Peronosporaceae</taxon>
        <taxon>Phytophthora</taxon>
    </lineage>
</organism>
<gene>
    <name evidence="1" type="ORF">PPTG_17888</name>
</gene>